<feature type="compositionally biased region" description="Polar residues" evidence="1">
    <location>
        <begin position="27"/>
        <end position="37"/>
    </location>
</feature>
<dbReference type="Pfam" id="PF04391">
    <property type="entry name" value="DUF533"/>
    <property type="match status" value="1"/>
</dbReference>
<evidence type="ECO:0000256" key="1">
    <source>
        <dbReference type="SAM" id="MobiDB-lite"/>
    </source>
</evidence>
<dbReference type="InterPro" id="IPR007486">
    <property type="entry name" value="YebE"/>
</dbReference>
<protein>
    <submittedName>
        <fullName evidence="2">Inner membrane protein YebE</fullName>
    </submittedName>
</protein>
<organism evidence="2 3">
    <name type="scientific">Roseovarius litorisediminis</name>
    <dbReference type="NCBI Taxonomy" id="1312363"/>
    <lineage>
        <taxon>Bacteria</taxon>
        <taxon>Pseudomonadati</taxon>
        <taxon>Pseudomonadota</taxon>
        <taxon>Alphaproteobacteria</taxon>
        <taxon>Rhodobacterales</taxon>
        <taxon>Roseobacteraceae</taxon>
        <taxon>Roseovarius</taxon>
    </lineage>
</organism>
<evidence type="ECO:0000313" key="2">
    <source>
        <dbReference type="EMBL" id="SLN11517.1"/>
    </source>
</evidence>
<name>A0A1Y5R8E7_9RHOB</name>
<keyword evidence="3" id="KW-1185">Reference proteome</keyword>
<dbReference type="CDD" id="cd07178">
    <property type="entry name" value="terB_like_YebE"/>
    <property type="match status" value="1"/>
</dbReference>
<reference evidence="2 3" key="1">
    <citation type="submission" date="2017-03" db="EMBL/GenBank/DDBJ databases">
        <authorList>
            <person name="Afonso C.L."/>
            <person name="Miller P.J."/>
            <person name="Scott M.A."/>
            <person name="Spackman E."/>
            <person name="Goraichik I."/>
            <person name="Dimitrov K.M."/>
            <person name="Suarez D.L."/>
            <person name="Swayne D.E."/>
        </authorList>
    </citation>
    <scope>NUCLEOTIDE SEQUENCE [LARGE SCALE GENOMIC DNA]</scope>
    <source>
        <strain evidence="2 3">CECT 8287</strain>
    </source>
</reference>
<accession>A0A1Y5R8E7</accession>
<dbReference type="EMBL" id="FWFL01000001">
    <property type="protein sequence ID" value="SLN11517.1"/>
    <property type="molecule type" value="Genomic_DNA"/>
</dbReference>
<dbReference type="AlphaFoldDB" id="A0A1Y5R8E7"/>
<feature type="region of interest" description="Disordered" evidence="1">
    <location>
        <begin position="23"/>
        <end position="63"/>
    </location>
</feature>
<evidence type="ECO:0000313" key="3">
    <source>
        <dbReference type="Proteomes" id="UP000193827"/>
    </source>
</evidence>
<sequence length="305" mass="30405">MSLMKTLAKVAIGVAVAKGVSGMMKQSGGSQTATPGQTGDGGLFGGVHSPNRQAQAQTGGGLEDMLGSVLGGGSSAGQGGGLGGLLEQLSNGQAAGGTRTSGGGLNDLLGGLAGAAQQGGTQGGLGGILGSLANAAQQGGGGAGGGLGGLLGGLMGGARQGGAQGGFGDMLNQAIARQDEPEVAPSADQEIVAALMLRAMIQAMKSDGEIDRAEEQKLLGRLGDVSHEEQAFVQAEMRKPVDVQKLAREVPRGLEKQVYAMSVMGIDLDSQNEARYLHDLATALGIQKQAINLIHDQLGVPRIYA</sequence>
<proteinExistence type="predicted"/>
<dbReference type="Proteomes" id="UP000193827">
    <property type="component" value="Unassembled WGS sequence"/>
</dbReference>
<dbReference type="OrthoDB" id="7866618at2"/>
<dbReference type="InterPro" id="IPR029024">
    <property type="entry name" value="TerB-like"/>
</dbReference>
<dbReference type="SUPFAM" id="SSF158682">
    <property type="entry name" value="TerB-like"/>
    <property type="match status" value="1"/>
</dbReference>
<gene>
    <name evidence="2" type="primary">yebE</name>
    <name evidence="2" type="ORF">PEL8287_00262</name>
</gene>